<keyword evidence="3" id="KW-1185">Reference proteome</keyword>
<evidence type="ECO:0000256" key="1">
    <source>
        <dbReference type="ARBA" id="ARBA00022729"/>
    </source>
</evidence>
<dbReference type="STRING" id="2094558.A0A314UYC5"/>
<evidence type="ECO:0000313" key="3">
    <source>
        <dbReference type="Proteomes" id="UP000250321"/>
    </source>
</evidence>
<dbReference type="PANTHER" id="PTHR47976">
    <property type="entry name" value="G-TYPE LECTIN S-RECEPTOR-LIKE SERINE/THREONINE-PROTEIN KINASE SD2-5"/>
    <property type="match status" value="1"/>
</dbReference>
<dbReference type="PANTHER" id="PTHR47976:SF108">
    <property type="entry name" value="G-TYPE LECTIN S-RECEPTOR-LIKE SERINE_THREONINE-PROTEIN KINASE LECRK1"/>
    <property type="match status" value="1"/>
</dbReference>
<evidence type="ECO:0000313" key="2">
    <source>
        <dbReference type="EMBL" id="PQM42440.1"/>
    </source>
</evidence>
<keyword evidence="1" id="KW-0732">Signal</keyword>
<proteinExistence type="predicted"/>
<keyword evidence="2" id="KW-0675">Receptor</keyword>
<dbReference type="GO" id="GO:0016301">
    <property type="term" value="F:kinase activity"/>
    <property type="evidence" value="ECO:0007669"/>
    <property type="project" value="UniProtKB-KW"/>
</dbReference>
<name>A0A314UYC5_PRUYE</name>
<reference evidence="2 3" key="1">
    <citation type="submission" date="2018-02" db="EMBL/GenBank/DDBJ databases">
        <title>Draft genome of wild Prunus yedoensis var. nudiflora.</title>
        <authorList>
            <person name="Baek S."/>
            <person name="Kim J.-H."/>
            <person name="Choi K."/>
            <person name="Kim G.-B."/>
            <person name="Cho A."/>
            <person name="Jang H."/>
            <person name="Shin C.-H."/>
            <person name="Yu H.-J."/>
            <person name="Mun J.-H."/>
        </authorList>
    </citation>
    <scope>NUCLEOTIDE SEQUENCE [LARGE SCALE GENOMIC DNA]</scope>
    <source>
        <strain evidence="3">cv. Jeju island</strain>
        <tissue evidence="2">Leaf</tissue>
    </source>
</reference>
<dbReference type="OrthoDB" id="1182622at2759"/>
<comment type="caution">
    <text evidence="2">The sequence shown here is derived from an EMBL/GenBank/DDBJ whole genome shotgun (WGS) entry which is preliminary data.</text>
</comment>
<dbReference type="Gene3D" id="1.10.510.10">
    <property type="entry name" value="Transferase(Phosphotransferase) domain 1"/>
    <property type="match status" value="1"/>
</dbReference>
<dbReference type="Proteomes" id="UP000250321">
    <property type="component" value="Unassembled WGS sequence"/>
</dbReference>
<organism evidence="2 3">
    <name type="scientific">Prunus yedoensis var. nudiflora</name>
    <dbReference type="NCBI Taxonomy" id="2094558"/>
    <lineage>
        <taxon>Eukaryota</taxon>
        <taxon>Viridiplantae</taxon>
        <taxon>Streptophyta</taxon>
        <taxon>Embryophyta</taxon>
        <taxon>Tracheophyta</taxon>
        <taxon>Spermatophyta</taxon>
        <taxon>Magnoliopsida</taxon>
        <taxon>eudicotyledons</taxon>
        <taxon>Gunneridae</taxon>
        <taxon>Pentapetalae</taxon>
        <taxon>rosids</taxon>
        <taxon>fabids</taxon>
        <taxon>Rosales</taxon>
        <taxon>Rosaceae</taxon>
        <taxon>Amygdaloideae</taxon>
        <taxon>Amygdaleae</taxon>
        <taxon>Prunus</taxon>
    </lineage>
</organism>
<protein>
    <submittedName>
        <fullName evidence="2">G-type lectin S-receptor-like serine/threonine-protein kinase RLK1</fullName>
    </submittedName>
</protein>
<keyword evidence="2" id="KW-0418">Kinase</keyword>
<dbReference type="GO" id="GO:0030246">
    <property type="term" value="F:carbohydrate binding"/>
    <property type="evidence" value="ECO:0007669"/>
    <property type="project" value="UniProtKB-KW"/>
</dbReference>
<gene>
    <name evidence="2" type="ORF">Pyn_31645</name>
</gene>
<accession>A0A314UYC5</accession>
<keyword evidence="2" id="KW-0430">Lectin</keyword>
<dbReference type="EMBL" id="PJQY01002823">
    <property type="protein sequence ID" value="PQM42440.1"/>
    <property type="molecule type" value="Genomic_DNA"/>
</dbReference>
<dbReference type="AlphaFoldDB" id="A0A314UYC5"/>
<sequence length="82" mass="9465">MILADWAYGCYKQNKLQMLLENDNDEAMDDIKMMEKFVMIAFWCIQEDPSLKPTMKNVTQMLEGTAEVLVPPNPSSLYVLCK</sequence>
<dbReference type="InterPro" id="IPR051343">
    <property type="entry name" value="G-type_lectin_kinases/EP1-like"/>
</dbReference>
<keyword evidence="2" id="KW-0808">Transferase</keyword>